<dbReference type="InterPro" id="IPR001680">
    <property type="entry name" value="WD40_rpt"/>
</dbReference>
<dbReference type="FunFam" id="2.130.10.10:FF:000627">
    <property type="entry name" value="Bromodomain and WD repeat domain-containing protein"/>
    <property type="match status" value="1"/>
</dbReference>
<keyword evidence="10" id="KW-1185">Reference proteome</keyword>
<feature type="repeat" description="WD" evidence="4">
    <location>
        <begin position="622"/>
        <end position="664"/>
    </location>
</feature>
<feature type="compositionally biased region" description="Polar residues" evidence="5">
    <location>
        <begin position="845"/>
        <end position="857"/>
    </location>
</feature>
<feature type="domain" description="BRWD/PHIP ancillary-like" evidence="7">
    <location>
        <begin position="1309"/>
        <end position="1485"/>
    </location>
</feature>
<dbReference type="InterPro" id="IPR015943">
    <property type="entry name" value="WD40/YVTN_repeat-like_dom_sf"/>
</dbReference>
<reference evidence="9" key="1">
    <citation type="submission" date="2023-05" db="EMBL/GenBank/DDBJ databases">
        <title>Nepenthes gracilis genome sequencing.</title>
        <authorList>
            <person name="Fukushima K."/>
        </authorList>
    </citation>
    <scope>NUCLEOTIDE SEQUENCE</scope>
    <source>
        <strain evidence="9">SING2019-196</strain>
    </source>
</reference>
<evidence type="ECO:0000259" key="6">
    <source>
        <dbReference type="Pfam" id="PF00439"/>
    </source>
</evidence>
<dbReference type="PANTHER" id="PTHR16266:SF17">
    <property type="entry name" value="BRWD3"/>
    <property type="match status" value="1"/>
</dbReference>
<dbReference type="InterPro" id="IPR036427">
    <property type="entry name" value="Bromodomain-like_sf"/>
</dbReference>
<feature type="repeat" description="WD" evidence="4">
    <location>
        <begin position="367"/>
        <end position="402"/>
    </location>
</feature>
<dbReference type="GO" id="GO:0005634">
    <property type="term" value="C:nucleus"/>
    <property type="evidence" value="ECO:0007669"/>
    <property type="project" value="TreeGrafter"/>
</dbReference>
<dbReference type="PANTHER" id="PTHR16266">
    <property type="entry name" value="WD REPEAT DOMAIN 9"/>
    <property type="match status" value="1"/>
</dbReference>
<dbReference type="CDD" id="cd05529">
    <property type="entry name" value="Bromo_WDR9_I_like"/>
    <property type="match status" value="1"/>
</dbReference>
<dbReference type="GO" id="GO:0007010">
    <property type="term" value="P:cytoskeleton organization"/>
    <property type="evidence" value="ECO:0007669"/>
    <property type="project" value="TreeGrafter"/>
</dbReference>
<dbReference type="InterPro" id="IPR052060">
    <property type="entry name" value="Bromo_WD_repeat"/>
</dbReference>
<feature type="repeat" description="WD" evidence="4">
    <location>
        <begin position="432"/>
        <end position="464"/>
    </location>
</feature>
<dbReference type="Pfam" id="PF25313">
    <property type="entry name" value="BRWD_AD"/>
    <property type="match status" value="1"/>
</dbReference>
<dbReference type="PROSITE" id="PS00678">
    <property type="entry name" value="WD_REPEATS_1"/>
    <property type="match status" value="1"/>
</dbReference>
<dbReference type="Pfam" id="PF00439">
    <property type="entry name" value="Bromodomain"/>
    <property type="match status" value="1"/>
</dbReference>
<proteinExistence type="predicted"/>
<dbReference type="FunFam" id="2.130.10.10:FF:000440">
    <property type="entry name" value="Bromodomain and WD repeat-containing protein"/>
    <property type="match status" value="1"/>
</dbReference>
<dbReference type="SUPFAM" id="SSF50978">
    <property type="entry name" value="WD40 repeat-like"/>
    <property type="match status" value="1"/>
</dbReference>
<dbReference type="PROSITE" id="PS50082">
    <property type="entry name" value="WD_REPEATS_2"/>
    <property type="match status" value="5"/>
</dbReference>
<keyword evidence="3" id="KW-0103">Bromodomain</keyword>
<dbReference type="Proteomes" id="UP001279734">
    <property type="component" value="Unassembled WGS sequence"/>
</dbReference>
<evidence type="ECO:0000256" key="5">
    <source>
        <dbReference type="SAM" id="MobiDB-lite"/>
    </source>
</evidence>
<feature type="repeat" description="WD" evidence="4">
    <location>
        <begin position="283"/>
        <end position="317"/>
    </location>
</feature>
<feature type="region of interest" description="Disordered" evidence="5">
    <location>
        <begin position="835"/>
        <end position="932"/>
    </location>
</feature>
<dbReference type="GO" id="GO:0006357">
    <property type="term" value="P:regulation of transcription by RNA polymerase II"/>
    <property type="evidence" value="ECO:0007669"/>
    <property type="project" value="TreeGrafter"/>
</dbReference>
<dbReference type="FunFam" id="2.130.10.10:FF:000403">
    <property type="entry name" value="PH-interacting protein isoform X1"/>
    <property type="match status" value="1"/>
</dbReference>
<evidence type="ECO:0000313" key="10">
    <source>
        <dbReference type="Proteomes" id="UP001279734"/>
    </source>
</evidence>
<dbReference type="Gene3D" id="2.130.10.10">
    <property type="entry name" value="YVTN repeat-like/Quinoprotein amine dehydrogenase"/>
    <property type="match status" value="3"/>
</dbReference>
<dbReference type="InterPro" id="IPR036322">
    <property type="entry name" value="WD40_repeat_dom_sf"/>
</dbReference>
<feature type="domain" description="Bromo" evidence="6">
    <location>
        <begin position="1530"/>
        <end position="1579"/>
    </location>
</feature>
<accession>A0AAD3TAS5</accession>
<feature type="compositionally biased region" description="Basic residues" evidence="5">
    <location>
        <begin position="908"/>
        <end position="929"/>
    </location>
</feature>
<feature type="repeat" description="WD" evidence="4">
    <location>
        <begin position="325"/>
        <end position="366"/>
    </location>
</feature>
<comment type="caution">
    <text evidence="9">The sequence shown here is derived from an EMBL/GenBank/DDBJ whole genome shotgun (WGS) entry which is preliminary data.</text>
</comment>
<evidence type="ECO:0008006" key="11">
    <source>
        <dbReference type="Google" id="ProtNLM"/>
    </source>
</evidence>
<feature type="domain" description="BRWD/PHIP N-terminal" evidence="8">
    <location>
        <begin position="89"/>
        <end position="183"/>
    </location>
</feature>
<name>A0AAD3TAS5_NEPGR</name>
<dbReference type="InterPro" id="IPR001487">
    <property type="entry name" value="Bromodomain"/>
</dbReference>
<protein>
    <recommendedName>
        <fullName evidence="11">PH-interacting protein</fullName>
    </recommendedName>
</protein>
<dbReference type="CDD" id="cd00200">
    <property type="entry name" value="WD40"/>
    <property type="match status" value="1"/>
</dbReference>
<dbReference type="InterPro" id="IPR019775">
    <property type="entry name" value="WD40_repeat_CS"/>
</dbReference>
<gene>
    <name evidence="9" type="ORF">Nepgr_027594</name>
</gene>
<dbReference type="Pfam" id="PF00400">
    <property type="entry name" value="WD40"/>
    <property type="match status" value="5"/>
</dbReference>
<feature type="compositionally biased region" description="Polar residues" evidence="5">
    <location>
        <begin position="960"/>
        <end position="976"/>
    </location>
</feature>
<feature type="compositionally biased region" description="Polar residues" evidence="5">
    <location>
        <begin position="1069"/>
        <end position="1085"/>
    </location>
</feature>
<dbReference type="PROSITE" id="PS50294">
    <property type="entry name" value="WD_REPEATS_REGION"/>
    <property type="match status" value="3"/>
</dbReference>
<feature type="region of interest" description="Disordered" evidence="5">
    <location>
        <begin position="1045"/>
        <end position="1085"/>
    </location>
</feature>
<evidence type="ECO:0000256" key="2">
    <source>
        <dbReference type="ARBA" id="ARBA00022737"/>
    </source>
</evidence>
<dbReference type="InterPro" id="IPR057452">
    <property type="entry name" value="BRWD/PHIP_N"/>
</dbReference>
<dbReference type="SMART" id="SM00320">
    <property type="entry name" value="WD40"/>
    <property type="match status" value="7"/>
</dbReference>
<evidence type="ECO:0000259" key="8">
    <source>
        <dbReference type="Pfam" id="PF25437"/>
    </source>
</evidence>
<feature type="compositionally biased region" description="Basic and acidic residues" evidence="5">
    <location>
        <begin position="1214"/>
        <end position="1224"/>
    </location>
</feature>
<dbReference type="Pfam" id="PF25437">
    <property type="entry name" value="BRWD1_N"/>
    <property type="match status" value="1"/>
</dbReference>
<keyword evidence="2" id="KW-0677">Repeat</keyword>
<evidence type="ECO:0000256" key="1">
    <source>
        <dbReference type="ARBA" id="ARBA00022574"/>
    </source>
</evidence>
<feature type="region of interest" description="Disordered" evidence="5">
    <location>
        <begin position="1167"/>
        <end position="1224"/>
    </location>
</feature>
<evidence type="ECO:0000313" key="9">
    <source>
        <dbReference type="EMBL" id="GMH25751.1"/>
    </source>
</evidence>
<dbReference type="GO" id="GO:0008360">
    <property type="term" value="P:regulation of cell shape"/>
    <property type="evidence" value="ECO:0007669"/>
    <property type="project" value="TreeGrafter"/>
</dbReference>
<sequence>MVILLSADKLIESNKDKVGQSTRIFIWAGYLKIPKSQVLLKVGYQMMVLIKFTSNSKASLHMPSLSISNKVHGNVHFEGKQRVTGRAVVADVDIDPREVYFLIVHFLSNGPCQKTVAQFWNELMEHQLLPRRYHAWYSRSGIHSGDENDDGVSFPLSYEMLIKRYSHIEKDHLVKLLKQLMLSASLPLLGVGSSLNAADVPTLLGTGSFSLLSSGRNEEKQVKLLPSYLRWPHMRASQVHGLHLRAIGGGFTRYHRAPSIHAACYAIARPSTMVQKMQNIKKLRGHRSAVYCAIFDRSGRYVITGSDDRLVKIWSMEMAFCLASCRGHEGDITDLAVSTNNALVASASNDFVIRVWRLPDGLPISVLLGHTGAVTAIAFSPRASAVYQLLSSSDDGTCRIWDARYSQCKPRIYVPKPMDAVAGKNSVPSSTSSQQSHQIFCCAYNANGTVFVTGSTDTYARVWSACKSSADDAEQPNHEIDILTGHENDVNYVQFSGCAATSRSTTFDALKEEQALKFKNLWFSHDNIVTCSRDGSAIIWIPRARRSHGKFGRWMKAYHLKVPPPPLPPQLPRGGPRQRILPTPRGVNMITWSLDNRFVLAAIMDCRICVWNAADGSLVHSLTGHTDSTYVLDVHPFNPRIAMSAGYDGRTIVWDIWEGTPVRIFEIGRFKLVDGKFSPDGTSIVLSDDVGQIYLLNTGQGEAQKDAKYDQFFLGDYRPLIRDALGNVLDQESQLVPYRRNIQDLLCDSSMIPYPEAYQTMYQRHRLGVLGLEWHPSSVKFAIGPDFSLGEDYQMMPLADPDATIDVPELLDATYWEPENEAISDDSDSEYNIAEEFSSEKEQESLATISYSDTESGPETMEVEERKKDGCRRSKRKTDRSEAEFTSFGRRIKRKNLEGCDSSSSRNHVSRKLGHKSQKNKTFKVKSSRPQRVAARNALSMFARIPETSLGSEDMDDLEGNSTDSEPNFQDSNVQNDELDSKEQKLYQSGEEAFFDESTEVTEPTDLPVSVGNVENRRRLVIKLPIRNSKKSLLSGIPTSQCEIQDELESSSSIPPQGKDKGIILSNVDPGSTSANSTGLKPSQNTKRIKFRYKGLPEEAVGHLNASAATKSNDIGDCGFTGDAVTCSEDHSHELKENAQPRSKIKIRSRGISMDCKTPQLKLINGVEDPVSAGENSRPRTKPAGYGDDTEDSFSDLSDYNGHSGVDFPEAETDAARRSRSIDMKATSREPNAVTLKLKLRKGDRSVRKLKIADIPQKEWMSNSTVRSSSSRRKIGSFFGDEPGPSDVRSNFSAGKISWLIMSEHEPGYRYVPQLGDEVVYLRQGHQEYIESSRSHERGPWVSMKGNINAVELCLVECLDYATVPGSGESCCKITLKFIDHSSDVFGKTFRLTFPELVNFADFLVEKTWYDAADCRNWAPGDKCLVWWTNASGEDGSWWEGQIISSKPKSIDFPDSPWERHVIRYKSDPADVHSHSPWELHDPEDGWEPPHIDFEIRKKLLSYFAKLDLSVTRNQDYYGIQQLKQISQKSDFLNRYPVPLSPEVVRSRLEHNYYRSIEAVKHDIQVMISNALSYFGKNANSSLKISRLADFFRRKLSML</sequence>
<evidence type="ECO:0000256" key="4">
    <source>
        <dbReference type="PROSITE-ProRule" id="PRU00221"/>
    </source>
</evidence>
<feature type="compositionally biased region" description="Basic and acidic residues" evidence="5">
    <location>
        <begin position="863"/>
        <end position="872"/>
    </location>
</feature>
<dbReference type="InterPro" id="IPR057451">
    <property type="entry name" value="BRWD/PHIP_AD"/>
</dbReference>
<feature type="region of interest" description="Disordered" evidence="5">
    <location>
        <begin position="946"/>
        <end position="981"/>
    </location>
</feature>
<dbReference type="Gene3D" id="1.20.920.10">
    <property type="entry name" value="Bromodomain-like"/>
    <property type="match status" value="1"/>
</dbReference>
<evidence type="ECO:0000256" key="3">
    <source>
        <dbReference type="ARBA" id="ARBA00023117"/>
    </source>
</evidence>
<evidence type="ECO:0000259" key="7">
    <source>
        <dbReference type="Pfam" id="PF25313"/>
    </source>
</evidence>
<organism evidence="9 10">
    <name type="scientific">Nepenthes gracilis</name>
    <name type="common">Slender pitcher plant</name>
    <dbReference type="NCBI Taxonomy" id="150966"/>
    <lineage>
        <taxon>Eukaryota</taxon>
        <taxon>Viridiplantae</taxon>
        <taxon>Streptophyta</taxon>
        <taxon>Embryophyta</taxon>
        <taxon>Tracheophyta</taxon>
        <taxon>Spermatophyta</taxon>
        <taxon>Magnoliopsida</taxon>
        <taxon>eudicotyledons</taxon>
        <taxon>Gunneridae</taxon>
        <taxon>Pentapetalae</taxon>
        <taxon>Caryophyllales</taxon>
        <taxon>Nepenthaceae</taxon>
        <taxon>Nepenthes</taxon>
    </lineage>
</organism>
<keyword evidence="1 4" id="KW-0853">WD repeat</keyword>
<dbReference type="EMBL" id="BSYO01000030">
    <property type="protein sequence ID" value="GMH25751.1"/>
    <property type="molecule type" value="Genomic_DNA"/>
</dbReference>
<dbReference type="SUPFAM" id="SSF47370">
    <property type="entry name" value="Bromodomain"/>
    <property type="match status" value="1"/>
</dbReference>